<accession>A0A150RYT0</accession>
<comment type="caution">
    <text evidence="1">The sequence shown here is derived from an EMBL/GenBank/DDBJ whole genome shotgun (WGS) entry which is preliminary data.</text>
</comment>
<proteinExistence type="predicted"/>
<organism evidence="1 2">
    <name type="scientific">Sorangium cellulosum</name>
    <name type="common">Polyangium cellulosum</name>
    <dbReference type="NCBI Taxonomy" id="56"/>
    <lineage>
        <taxon>Bacteria</taxon>
        <taxon>Pseudomonadati</taxon>
        <taxon>Myxococcota</taxon>
        <taxon>Polyangia</taxon>
        <taxon>Polyangiales</taxon>
        <taxon>Polyangiaceae</taxon>
        <taxon>Sorangium</taxon>
    </lineage>
</organism>
<dbReference type="EMBL" id="JEMB01001733">
    <property type="protein sequence ID" value="KYF85341.1"/>
    <property type="molecule type" value="Genomic_DNA"/>
</dbReference>
<evidence type="ECO:0000313" key="2">
    <source>
        <dbReference type="Proteomes" id="UP000075635"/>
    </source>
</evidence>
<dbReference type="Proteomes" id="UP000075635">
    <property type="component" value="Unassembled WGS sequence"/>
</dbReference>
<gene>
    <name evidence="1" type="ORF">BE17_39575</name>
</gene>
<dbReference type="AlphaFoldDB" id="A0A150RYT0"/>
<evidence type="ECO:0000313" key="1">
    <source>
        <dbReference type="EMBL" id="KYF85341.1"/>
    </source>
</evidence>
<sequence>MIDPDELDAIAEAVLAEEAETLALSVAPGVVLELAYDGCGLFDATWPAGSWWRAVEIGEA</sequence>
<reference evidence="1 2" key="1">
    <citation type="submission" date="2014-02" db="EMBL/GenBank/DDBJ databases">
        <title>The small core and large imbalanced accessory genome model reveals a collaborative survival strategy of Sorangium cellulosum strains in nature.</title>
        <authorList>
            <person name="Han K."/>
            <person name="Peng R."/>
            <person name="Blom J."/>
            <person name="Li Y.-Z."/>
        </authorList>
    </citation>
    <scope>NUCLEOTIDE SEQUENCE [LARGE SCALE GENOMIC DNA]</scope>
    <source>
        <strain evidence="1 2">So0011-07</strain>
    </source>
</reference>
<protein>
    <submittedName>
        <fullName evidence="1">Uncharacterized protein</fullName>
    </submittedName>
</protein>
<name>A0A150RYT0_SORCE</name>